<dbReference type="Pfam" id="PF07883">
    <property type="entry name" value="Cupin_2"/>
    <property type="match status" value="1"/>
</dbReference>
<dbReference type="AlphaFoldDB" id="A0A0P7AK88"/>
<feature type="domain" description="Cupin type-2" evidence="1">
    <location>
        <begin position="37"/>
        <end position="93"/>
    </location>
</feature>
<dbReference type="Proteomes" id="UP000050424">
    <property type="component" value="Unassembled WGS sequence"/>
</dbReference>
<keyword evidence="3" id="KW-1185">Reference proteome</keyword>
<proteinExistence type="predicted"/>
<accession>A0A0P7AK88</accession>
<dbReference type="CDD" id="cd02234">
    <property type="entry name" value="cupin_BLR7677-like"/>
    <property type="match status" value="1"/>
</dbReference>
<evidence type="ECO:0000313" key="3">
    <source>
        <dbReference type="Proteomes" id="UP000050424"/>
    </source>
</evidence>
<name>A0A0P7AK88_9HYPO</name>
<comment type="caution">
    <text evidence="2">The sequence shown here is derived from an EMBL/GenBank/DDBJ whole genome shotgun (WGS) entry which is preliminary data.</text>
</comment>
<dbReference type="InterPro" id="IPR011051">
    <property type="entry name" value="RmlC_Cupin_sf"/>
</dbReference>
<dbReference type="EMBL" id="LKCW01000149">
    <property type="protein sequence ID" value="KPM37925.1"/>
    <property type="molecule type" value="Genomic_DNA"/>
</dbReference>
<dbReference type="PANTHER" id="PTHR38599:SF1">
    <property type="entry name" value="CUPIN DOMAIN PROTEIN (AFU_ORTHOLOGUE AFUA_3G13620)"/>
    <property type="match status" value="1"/>
</dbReference>
<organism evidence="2 3">
    <name type="scientific">Neonectria ditissima</name>
    <dbReference type="NCBI Taxonomy" id="78410"/>
    <lineage>
        <taxon>Eukaryota</taxon>
        <taxon>Fungi</taxon>
        <taxon>Dikarya</taxon>
        <taxon>Ascomycota</taxon>
        <taxon>Pezizomycotina</taxon>
        <taxon>Sordariomycetes</taxon>
        <taxon>Hypocreomycetidae</taxon>
        <taxon>Hypocreales</taxon>
        <taxon>Nectriaceae</taxon>
        <taxon>Neonectria</taxon>
    </lineage>
</organism>
<reference evidence="2 3" key="1">
    <citation type="submission" date="2015-09" db="EMBL/GenBank/DDBJ databases">
        <title>Draft genome of a European isolate of the apple canker pathogen Neonectria ditissima.</title>
        <authorList>
            <person name="Gomez-Cortecero A."/>
            <person name="Harrison R.J."/>
            <person name="Armitage A.D."/>
        </authorList>
    </citation>
    <scope>NUCLEOTIDE SEQUENCE [LARGE SCALE GENOMIC DNA]</scope>
    <source>
        <strain evidence="2 3">R09/05</strain>
    </source>
</reference>
<gene>
    <name evidence="2" type="ORF">AK830_g8632</name>
</gene>
<evidence type="ECO:0000259" key="1">
    <source>
        <dbReference type="Pfam" id="PF07883"/>
    </source>
</evidence>
<dbReference type="Gene3D" id="2.60.120.10">
    <property type="entry name" value="Jelly Rolls"/>
    <property type="match status" value="1"/>
</dbReference>
<dbReference type="SUPFAM" id="SSF51182">
    <property type="entry name" value="RmlC-like cupins"/>
    <property type="match status" value="1"/>
</dbReference>
<dbReference type="InterPro" id="IPR013096">
    <property type="entry name" value="Cupin_2"/>
</dbReference>
<dbReference type="InterPro" id="IPR014710">
    <property type="entry name" value="RmlC-like_jellyroll"/>
</dbReference>
<dbReference type="PANTHER" id="PTHR38599">
    <property type="entry name" value="CUPIN DOMAIN PROTEIN (AFU_ORTHOLOGUE AFUA_3G13620)"/>
    <property type="match status" value="1"/>
</dbReference>
<protein>
    <recommendedName>
        <fullName evidence="1">Cupin type-2 domain-containing protein</fullName>
    </recommendedName>
</protein>
<dbReference type="STRING" id="78410.A0A0P7AK88"/>
<sequence length="116" mass="12775">MATEDNTYDRSRPLPSLAPAFQYKPINCPGKSIIGLIVSFPPNSAKPPHRHGGASVTGIVLEGTVLNKMNDDPTKVIETGGTWHEAPGCHHKVQRQLQHVRACQNPRYVCRRYSGC</sequence>
<dbReference type="OrthoDB" id="5793281at2759"/>
<evidence type="ECO:0000313" key="2">
    <source>
        <dbReference type="EMBL" id="KPM37925.1"/>
    </source>
</evidence>